<keyword evidence="1" id="KW-0472">Membrane</keyword>
<feature type="transmembrane region" description="Helical" evidence="1">
    <location>
        <begin position="6"/>
        <end position="26"/>
    </location>
</feature>
<feature type="transmembrane region" description="Helical" evidence="1">
    <location>
        <begin position="120"/>
        <end position="143"/>
    </location>
</feature>
<feature type="transmembrane region" description="Helical" evidence="1">
    <location>
        <begin position="163"/>
        <end position="182"/>
    </location>
</feature>
<organism evidence="2 3">
    <name type="scientific">Trachymyrmex cornetzi</name>
    <dbReference type="NCBI Taxonomy" id="471704"/>
    <lineage>
        <taxon>Eukaryota</taxon>
        <taxon>Metazoa</taxon>
        <taxon>Ecdysozoa</taxon>
        <taxon>Arthropoda</taxon>
        <taxon>Hexapoda</taxon>
        <taxon>Insecta</taxon>
        <taxon>Pterygota</taxon>
        <taxon>Neoptera</taxon>
        <taxon>Endopterygota</taxon>
        <taxon>Hymenoptera</taxon>
        <taxon>Apocrita</taxon>
        <taxon>Aculeata</taxon>
        <taxon>Formicoidea</taxon>
        <taxon>Formicidae</taxon>
        <taxon>Myrmicinae</taxon>
        <taxon>Trachymyrmex</taxon>
    </lineage>
</organism>
<accession>A0A195EDY1</accession>
<feature type="transmembrane region" description="Helical" evidence="1">
    <location>
        <begin position="71"/>
        <end position="88"/>
    </location>
</feature>
<name>A0A195EDY1_9HYME</name>
<keyword evidence="3" id="KW-1185">Reference proteome</keyword>
<keyword evidence="1" id="KW-0812">Transmembrane</keyword>
<dbReference type="Proteomes" id="UP000078492">
    <property type="component" value="Unassembled WGS sequence"/>
</dbReference>
<dbReference type="EMBL" id="KQ979039">
    <property type="protein sequence ID" value="KYN23435.1"/>
    <property type="molecule type" value="Genomic_DNA"/>
</dbReference>
<keyword evidence="1" id="KW-1133">Transmembrane helix</keyword>
<feature type="transmembrane region" description="Helical" evidence="1">
    <location>
        <begin position="33"/>
        <end position="51"/>
    </location>
</feature>
<protein>
    <recommendedName>
        <fullName evidence="4">Gustatory receptor</fullName>
    </recommendedName>
</protein>
<dbReference type="AlphaFoldDB" id="A0A195EDY1"/>
<reference evidence="2 3" key="1">
    <citation type="submission" date="2015-09" db="EMBL/GenBank/DDBJ databases">
        <title>Trachymyrmex cornetzi WGS genome.</title>
        <authorList>
            <person name="Nygaard S."/>
            <person name="Hu H."/>
            <person name="Boomsma J."/>
            <person name="Zhang G."/>
        </authorList>
    </citation>
    <scope>NUCLEOTIDE SEQUENCE [LARGE SCALE GENOMIC DNA]</scope>
    <source>
        <strain evidence="2">Tcor2-1</strain>
        <tissue evidence="2">Whole body</tissue>
    </source>
</reference>
<gene>
    <name evidence="2" type="ORF">ALC57_04309</name>
</gene>
<evidence type="ECO:0000313" key="2">
    <source>
        <dbReference type="EMBL" id="KYN23435.1"/>
    </source>
</evidence>
<evidence type="ECO:0008006" key="4">
    <source>
        <dbReference type="Google" id="ProtNLM"/>
    </source>
</evidence>
<evidence type="ECO:0000313" key="3">
    <source>
        <dbReference type="Proteomes" id="UP000078492"/>
    </source>
</evidence>
<sequence>MTKTLQTAMTPLLIIGSFCSLGLFEYPFGQPRLYLSYLYAFVTWSIFTFSVDYPYPTYFNDWDTITDWKSNIIFISVITSILVSWFRFKELKMSLHKLSIVDNTLEALGASREYQRLRNWIIRIIIGWIGYIFSDLAITTYWYFFYWHDVKVVDIYIIFVENYPGYVIILSVLISGTILGYTSSKFHQVNDRLHVLYSDLFENNANYKKRSRSILMHRWIIEAKDPKQYMWILM</sequence>
<proteinExistence type="predicted"/>
<evidence type="ECO:0000256" key="1">
    <source>
        <dbReference type="SAM" id="Phobius"/>
    </source>
</evidence>